<sequence length="155" mass="17497">MQMRSFIVVWAVTSGLLLINAIMGAMVWRYPQWLGIQAGSDHQALWLLGISAMALLSVLFLGVFHFLGNVMGRSAYRTYQTDDGPTVDKVEPHSVNEEASNGLREHLRFQYGPLWRHKVRFLLIVGEPTEITAIAPHLAKKKWLEGQRTVLLWGG</sequence>
<organism evidence="2 3">
    <name type="scientific">Pseudomonas agronomica</name>
    <dbReference type="NCBI Taxonomy" id="2979328"/>
    <lineage>
        <taxon>Bacteria</taxon>
        <taxon>Pseudomonadati</taxon>
        <taxon>Pseudomonadota</taxon>
        <taxon>Gammaproteobacteria</taxon>
        <taxon>Pseudomonadales</taxon>
        <taxon>Pseudomonadaceae</taxon>
        <taxon>Pseudomonas</taxon>
    </lineage>
</organism>
<keyword evidence="1" id="KW-0812">Transmembrane</keyword>
<reference evidence="2" key="1">
    <citation type="submission" date="2022-07" db="EMBL/GenBank/DDBJ databases">
        <title>Pseudomonas agronomica sp. nov.: a novel bacterium with biotechnological application in the synthesis of biofertilizers from valorized agricultural residues.</title>
        <authorList>
            <person name="Robas M."/>
            <person name="Fernandez V.M."/>
            <person name="Luna L."/>
            <person name="Provanza A."/>
            <person name="Jimenez P.A."/>
        </authorList>
    </citation>
    <scope>NUCLEOTIDE SEQUENCE</scope>
    <source>
        <strain evidence="2">SAICEU22T</strain>
    </source>
</reference>
<accession>A0ABT3FD41</accession>
<feature type="non-terminal residue" evidence="2">
    <location>
        <position position="155"/>
    </location>
</feature>
<keyword evidence="3" id="KW-1185">Reference proteome</keyword>
<gene>
    <name evidence="2" type="ORF">OC610_21585</name>
</gene>
<evidence type="ECO:0000256" key="1">
    <source>
        <dbReference type="SAM" id="Phobius"/>
    </source>
</evidence>
<dbReference type="Proteomes" id="UP001061999">
    <property type="component" value="Unassembled WGS sequence"/>
</dbReference>
<evidence type="ECO:0000313" key="3">
    <source>
        <dbReference type="Proteomes" id="UP001061999"/>
    </source>
</evidence>
<feature type="transmembrane region" description="Helical" evidence="1">
    <location>
        <begin position="45"/>
        <end position="67"/>
    </location>
</feature>
<keyword evidence="1" id="KW-0472">Membrane</keyword>
<proteinExistence type="predicted"/>
<comment type="caution">
    <text evidence="2">The sequence shown here is derived from an EMBL/GenBank/DDBJ whole genome shotgun (WGS) entry which is preliminary data.</text>
</comment>
<name>A0ABT3FD41_9PSED</name>
<dbReference type="EMBL" id="JAOSHO010000406">
    <property type="protein sequence ID" value="MCW1247023.1"/>
    <property type="molecule type" value="Genomic_DNA"/>
</dbReference>
<protein>
    <submittedName>
        <fullName evidence="2">Type VI secretion protein VasK</fullName>
    </submittedName>
</protein>
<evidence type="ECO:0000313" key="2">
    <source>
        <dbReference type="EMBL" id="MCW1247023.1"/>
    </source>
</evidence>
<keyword evidence="1" id="KW-1133">Transmembrane helix</keyword>